<dbReference type="Pfam" id="PF02548">
    <property type="entry name" value="Pantoate_transf"/>
    <property type="match status" value="1"/>
</dbReference>
<dbReference type="SMR" id="A0A2G7HYM6"/>
<evidence type="ECO:0000256" key="5">
    <source>
        <dbReference type="ARBA" id="ARBA00022679"/>
    </source>
</evidence>
<keyword evidence="4 7" id="KW-0566">Pantothenate biosynthesis</keyword>
<name>A0A2G7HYM6_STAEP</name>
<dbReference type="InterPro" id="IPR015813">
    <property type="entry name" value="Pyrv/PenolPyrv_kinase-like_dom"/>
</dbReference>
<feature type="binding site" evidence="7 9">
    <location>
        <position position="112"/>
    </location>
    <ligand>
        <name>3-methyl-2-oxobutanoate</name>
        <dbReference type="ChEBI" id="CHEBI:11851"/>
    </ligand>
</feature>
<dbReference type="AlphaFoldDB" id="A0A2G7HYM6"/>
<dbReference type="NCBIfam" id="TIGR00222">
    <property type="entry name" value="panB"/>
    <property type="match status" value="1"/>
</dbReference>
<comment type="function">
    <text evidence="6 7">Catalyzes the reversible reaction in which hydroxymethyl group from 5,10-methylenetetrahydrofolate is transferred onto alpha-ketoisovalerate to form ketopantoate.</text>
</comment>
<evidence type="ECO:0000313" key="12">
    <source>
        <dbReference type="EMBL" id="PIH09736.1"/>
    </source>
</evidence>
<dbReference type="Proteomes" id="UP000622362">
    <property type="component" value="Unassembled WGS sequence"/>
</dbReference>
<dbReference type="PANTHER" id="PTHR20881:SF0">
    <property type="entry name" value="3-METHYL-2-OXOBUTANOATE HYDROXYMETHYLTRANSFERASE"/>
    <property type="match status" value="1"/>
</dbReference>
<sequence length="272" mass="29626">MKTLNHLNKMKASQQKISMVTAYDYPSAKQAQQAEIDMILVGDSLGMTVLGYDSTVQVTLNDMIHHGKAVKRGASDTFIVVDMPIGTVGLSDEEDLKNALKLYQNTNANAVKVEGAHLTSFIQKATKMGIPVVSHLGLTPQSVGVMGYKLQGDTKTAAMQLIKDAKAMETAGAVVLVLEAIPSDLAREISQQLTIPVIGIGAGKDTDGQVLVYHDMLNYGVDRHAKFVKQFADFSSGIDGLRQYNEEVKAGTFPSENHTYKKRIMDEVEQHD</sequence>
<dbReference type="InterPro" id="IPR003700">
    <property type="entry name" value="Pantoate_hydroxy_MeTrfase"/>
</dbReference>
<protein>
    <recommendedName>
        <fullName evidence="7">3-methyl-2-oxobutanoate hydroxymethyltransferase</fullName>
        <ecNumber evidence="7">2.1.2.11</ecNumber>
    </recommendedName>
    <alternativeName>
        <fullName evidence="7">Ketopantoate hydroxymethyltransferase</fullName>
        <shortName evidence="7">KPHMT</shortName>
    </alternativeName>
</protein>
<keyword evidence="11" id="KW-0489">Methyltransferase</keyword>
<comment type="pathway">
    <text evidence="1 7">Cofactor biosynthesis; (R)-pantothenate biosynthesis; (R)-pantoate from 3-methyl-2-oxobutanoate: step 1/2.</text>
</comment>
<dbReference type="SUPFAM" id="SSF51621">
    <property type="entry name" value="Phosphoenolpyruvate/pyruvate domain"/>
    <property type="match status" value="1"/>
</dbReference>
<dbReference type="PIRSF" id="PIRSF000388">
    <property type="entry name" value="Pantoate_hydroxy_MeTrfase"/>
    <property type="match status" value="1"/>
</dbReference>
<comment type="cofactor">
    <cofactor evidence="7 10">
        <name>Mg(2+)</name>
        <dbReference type="ChEBI" id="CHEBI:18420"/>
    </cofactor>
    <text evidence="7 10">Binds 1 Mg(2+) ion per subunit.</text>
</comment>
<dbReference type="EMBL" id="JADPYN010000018">
    <property type="protein sequence ID" value="MBF9304213.1"/>
    <property type="molecule type" value="Genomic_DNA"/>
</dbReference>
<dbReference type="Proteomes" id="UP000228502">
    <property type="component" value="Unassembled WGS sequence"/>
</dbReference>
<dbReference type="EC" id="2.1.2.11" evidence="7"/>
<dbReference type="NCBIfam" id="NF001452">
    <property type="entry name" value="PRK00311.1"/>
    <property type="match status" value="1"/>
</dbReference>
<accession>A0A2G7HYM6</accession>
<evidence type="ECO:0000256" key="9">
    <source>
        <dbReference type="PIRSR" id="PIRSR000388-2"/>
    </source>
</evidence>
<dbReference type="GO" id="GO:0015940">
    <property type="term" value="P:pantothenate biosynthetic process"/>
    <property type="evidence" value="ECO:0007669"/>
    <property type="project" value="UniProtKB-UniRule"/>
</dbReference>
<dbReference type="OMA" id="VLVWTDM"/>
<evidence type="ECO:0000256" key="4">
    <source>
        <dbReference type="ARBA" id="ARBA00022655"/>
    </source>
</evidence>
<dbReference type="InterPro" id="IPR040442">
    <property type="entry name" value="Pyrv_kinase-like_dom_sf"/>
</dbReference>
<feature type="active site" description="Proton acceptor" evidence="7 8">
    <location>
        <position position="179"/>
    </location>
</feature>
<feature type="binding site" evidence="7 9">
    <location>
        <position position="82"/>
    </location>
    <ligand>
        <name>3-methyl-2-oxobutanoate</name>
        <dbReference type="ChEBI" id="CHEBI:11851"/>
    </ligand>
</feature>
<keyword evidence="7 10" id="KW-0479">Metal-binding</keyword>
<dbReference type="KEGG" id="seps:DP17_1080"/>
<gene>
    <name evidence="7 11" type="primary">panB</name>
    <name evidence="12" type="ORF">CTJ08_08980</name>
    <name evidence="11" type="ORF">I3V53_09020</name>
</gene>
<reference evidence="11" key="2">
    <citation type="submission" date="2020-11" db="EMBL/GenBank/DDBJ databases">
        <title>Molecular epidemiology and genomic profiles of multidrug-resistant bacteria collected from clinical sources in South Africa.</title>
        <authorList>
            <person name="Asante J."/>
            <person name="Amoako D.G."/>
        </authorList>
    </citation>
    <scope>NUCLEOTIDE SEQUENCE</scope>
    <source>
        <strain evidence="11">C68</strain>
    </source>
</reference>
<comment type="caution">
    <text evidence="11">The sequence shown here is derived from an EMBL/GenBank/DDBJ whole genome shotgun (WGS) entry which is preliminary data.</text>
</comment>
<evidence type="ECO:0000313" key="14">
    <source>
        <dbReference type="Proteomes" id="UP000622362"/>
    </source>
</evidence>
<evidence type="ECO:0000256" key="3">
    <source>
        <dbReference type="ARBA" id="ARBA00011424"/>
    </source>
</evidence>
<proteinExistence type="inferred from homology"/>
<keyword evidence="5 7" id="KW-0808">Transferase</keyword>
<evidence type="ECO:0000256" key="1">
    <source>
        <dbReference type="ARBA" id="ARBA00005033"/>
    </source>
</evidence>
<comment type="catalytic activity">
    <reaction evidence="7">
        <text>(6R)-5,10-methylene-5,6,7,8-tetrahydrofolate + 3-methyl-2-oxobutanoate + H2O = 2-dehydropantoate + (6S)-5,6,7,8-tetrahydrofolate</text>
        <dbReference type="Rhea" id="RHEA:11824"/>
        <dbReference type="ChEBI" id="CHEBI:11561"/>
        <dbReference type="ChEBI" id="CHEBI:11851"/>
        <dbReference type="ChEBI" id="CHEBI:15377"/>
        <dbReference type="ChEBI" id="CHEBI:15636"/>
        <dbReference type="ChEBI" id="CHEBI:57453"/>
        <dbReference type="EC" id="2.1.2.11"/>
    </reaction>
</comment>
<keyword evidence="7" id="KW-0963">Cytoplasm</keyword>
<comment type="subcellular location">
    <subcellularLocation>
        <location evidence="7">Cytoplasm</location>
    </subcellularLocation>
</comment>
<dbReference type="GO" id="GO:0032259">
    <property type="term" value="P:methylation"/>
    <property type="evidence" value="ECO:0007669"/>
    <property type="project" value="UniProtKB-KW"/>
</dbReference>
<dbReference type="GO" id="GO:0000287">
    <property type="term" value="F:magnesium ion binding"/>
    <property type="evidence" value="ECO:0007669"/>
    <property type="project" value="TreeGrafter"/>
</dbReference>
<comment type="subunit">
    <text evidence="3 7">Homodecamer; pentamer of dimers.</text>
</comment>
<dbReference type="GO" id="GO:0003864">
    <property type="term" value="F:3-methyl-2-oxobutanoate hydroxymethyltransferase activity"/>
    <property type="evidence" value="ECO:0007669"/>
    <property type="project" value="UniProtKB-UniRule"/>
</dbReference>
<dbReference type="Gene3D" id="3.20.20.60">
    <property type="entry name" value="Phosphoenolpyruvate-binding domains"/>
    <property type="match status" value="1"/>
</dbReference>
<dbReference type="PANTHER" id="PTHR20881">
    <property type="entry name" value="3-METHYL-2-OXOBUTANOATE HYDROXYMETHYLTRANSFERASE"/>
    <property type="match status" value="1"/>
</dbReference>
<reference evidence="12 13" key="1">
    <citation type="submission" date="2017-10" db="EMBL/GenBank/DDBJ databases">
        <title>genome sequences of Staph epi in chlorhexidine trial.</title>
        <authorList>
            <person name="Greninger A.L."/>
            <person name="Addetia A."/>
            <person name="Qin X."/>
            <person name="Zerr D."/>
        </authorList>
    </citation>
    <scope>NUCLEOTIDE SEQUENCE [LARGE SCALE GENOMIC DNA]</scope>
    <source>
        <strain evidence="12 13">SCH-17</strain>
    </source>
</reference>
<dbReference type="RefSeq" id="WP_001830671.1">
    <property type="nucleotide sequence ID" value="NZ_AP019721.1"/>
</dbReference>
<evidence type="ECO:0000256" key="8">
    <source>
        <dbReference type="PIRSR" id="PIRSR000388-1"/>
    </source>
</evidence>
<dbReference type="OrthoDB" id="9781789at2"/>
<dbReference type="GO" id="GO:0008168">
    <property type="term" value="F:methyltransferase activity"/>
    <property type="evidence" value="ECO:0007669"/>
    <property type="project" value="UniProtKB-KW"/>
</dbReference>
<organism evidence="11 14">
    <name type="scientific">Staphylococcus epidermidis</name>
    <dbReference type="NCBI Taxonomy" id="1282"/>
    <lineage>
        <taxon>Bacteria</taxon>
        <taxon>Bacillati</taxon>
        <taxon>Bacillota</taxon>
        <taxon>Bacilli</taxon>
        <taxon>Bacillales</taxon>
        <taxon>Staphylococcaceae</taxon>
        <taxon>Staphylococcus</taxon>
    </lineage>
</organism>
<dbReference type="EMBL" id="PEJG01000010">
    <property type="protein sequence ID" value="PIH09736.1"/>
    <property type="molecule type" value="Genomic_DNA"/>
</dbReference>
<feature type="binding site" evidence="7 10">
    <location>
        <position position="82"/>
    </location>
    <ligand>
        <name>Mg(2+)</name>
        <dbReference type="ChEBI" id="CHEBI:18420"/>
    </ligand>
</feature>
<feature type="binding site" evidence="7 9">
    <location>
        <begin position="43"/>
        <end position="44"/>
    </location>
    <ligand>
        <name>3-methyl-2-oxobutanoate</name>
        <dbReference type="ChEBI" id="CHEBI:11851"/>
    </ligand>
</feature>
<dbReference type="CDD" id="cd06557">
    <property type="entry name" value="KPHMT-like"/>
    <property type="match status" value="1"/>
</dbReference>
<dbReference type="FunFam" id="3.20.20.60:FF:000003">
    <property type="entry name" value="3-methyl-2-oxobutanoate hydroxymethyltransferase"/>
    <property type="match status" value="1"/>
</dbReference>
<evidence type="ECO:0000313" key="11">
    <source>
        <dbReference type="EMBL" id="MBF9304213.1"/>
    </source>
</evidence>
<dbReference type="GeneID" id="50017781"/>
<keyword evidence="7 10" id="KW-0460">Magnesium</keyword>
<dbReference type="HAMAP" id="MF_00156">
    <property type="entry name" value="PanB"/>
    <property type="match status" value="1"/>
</dbReference>
<feature type="binding site" evidence="7 10">
    <location>
        <position position="43"/>
    </location>
    <ligand>
        <name>Mg(2+)</name>
        <dbReference type="ChEBI" id="CHEBI:18420"/>
    </ligand>
</feature>
<dbReference type="UniPathway" id="UPA00028">
    <property type="reaction ID" value="UER00003"/>
</dbReference>
<evidence type="ECO:0000256" key="7">
    <source>
        <dbReference type="HAMAP-Rule" id="MF_00156"/>
    </source>
</evidence>
<feature type="binding site" evidence="7 10">
    <location>
        <position position="114"/>
    </location>
    <ligand>
        <name>Mg(2+)</name>
        <dbReference type="ChEBI" id="CHEBI:18420"/>
    </ligand>
</feature>
<evidence type="ECO:0000256" key="10">
    <source>
        <dbReference type="PIRSR" id="PIRSR000388-3"/>
    </source>
</evidence>
<evidence type="ECO:0000256" key="6">
    <source>
        <dbReference type="ARBA" id="ARBA00056497"/>
    </source>
</evidence>
<evidence type="ECO:0000313" key="13">
    <source>
        <dbReference type="Proteomes" id="UP000228502"/>
    </source>
</evidence>
<dbReference type="GO" id="GO:0005737">
    <property type="term" value="C:cytoplasm"/>
    <property type="evidence" value="ECO:0007669"/>
    <property type="project" value="UniProtKB-SubCell"/>
</dbReference>
<comment type="similarity">
    <text evidence="2 7">Belongs to the PanB family.</text>
</comment>
<evidence type="ECO:0000256" key="2">
    <source>
        <dbReference type="ARBA" id="ARBA00008676"/>
    </source>
</evidence>